<evidence type="ECO:0008006" key="4">
    <source>
        <dbReference type="Google" id="ProtNLM"/>
    </source>
</evidence>
<evidence type="ECO:0000313" key="2">
    <source>
        <dbReference type="EMBL" id="SEH07903.1"/>
    </source>
</evidence>
<dbReference type="OrthoDB" id="5292580at2"/>
<feature type="signal peptide" evidence="1">
    <location>
        <begin position="1"/>
        <end position="24"/>
    </location>
</feature>
<evidence type="ECO:0000313" key="3">
    <source>
        <dbReference type="Proteomes" id="UP000236724"/>
    </source>
</evidence>
<dbReference type="Pfam" id="PF13852">
    <property type="entry name" value="DUF4197"/>
    <property type="match status" value="1"/>
</dbReference>
<dbReference type="RefSeq" id="WP_103921498.1">
    <property type="nucleotide sequence ID" value="NZ_FMSV02000542.1"/>
</dbReference>
<dbReference type="InterPro" id="IPR025245">
    <property type="entry name" value="DUF4197"/>
</dbReference>
<evidence type="ECO:0000256" key="1">
    <source>
        <dbReference type="SAM" id="SignalP"/>
    </source>
</evidence>
<dbReference type="AlphaFoldDB" id="A0A1H6FE26"/>
<protein>
    <recommendedName>
        <fullName evidence="4">DUF4197 domain-containing protein</fullName>
    </recommendedName>
</protein>
<organism evidence="2 3">
    <name type="scientific">Candidatus Venteria ishoeyi</name>
    <dbReference type="NCBI Taxonomy" id="1899563"/>
    <lineage>
        <taxon>Bacteria</taxon>
        <taxon>Pseudomonadati</taxon>
        <taxon>Pseudomonadota</taxon>
        <taxon>Gammaproteobacteria</taxon>
        <taxon>Thiotrichales</taxon>
        <taxon>Thiotrichaceae</taxon>
        <taxon>Venteria</taxon>
    </lineage>
</organism>
<sequence>MKKYTRTQYYGLIAGVLLSSSVQADAVSMEDMGKALLQQAIGGEANTAETKATSAETAQAVEKSAKASQLGAGLSSMQLSGGIKDVLSIGTEKAIKMLGQEGGFSNNPALKIGIPDSMKSIEKALRSAGQGKRVDDAIATMNKAAEQAIPEAAEVFNETIKAMSVTDAMGLINGPENSLTEYFQKNSSEALKQRILPIITKATASTGATAAYKQLTAKMGNLDVNKMAGLGDLGALGKAVGIELPATVDLDAYVTDKALAGLFTTLSEQEANIRKGGAAAQATDLLKKIFGTQ</sequence>
<name>A0A1H6FE26_9GAMM</name>
<dbReference type="Proteomes" id="UP000236724">
    <property type="component" value="Unassembled WGS sequence"/>
</dbReference>
<gene>
    <name evidence="2" type="ORF">MBHS_03790</name>
</gene>
<dbReference type="EMBL" id="FMSV02000542">
    <property type="protein sequence ID" value="SEH07903.1"/>
    <property type="molecule type" value="Genomic_DNA"/>
</dbReference>
<accession>A0A1H6FE26</accession>
<feature type="chain" id="PRO_5014744473" description="DUF4197 domain-containing protein" evidence="1">
    <location>
        <begin position="25"/>
        <end position="293"/>
    </location>
</feature>
<keyword evidence="1" id="KW-0732">Signal</keyword>
<keyword evidence="3" id="KW-1185">Reference proteome</keyword>
<reference evidence="2 3" key="1">
    <citation type="submission" date="2016-10" db="EMBL/GenBank/DDBJ databases">
        <authorList>
            <person name="de Groot N.N."/>
        </authorList>
    </citation>
    <scope>NUCLEOTIDE SEQUENCE [LARGE SCALE GENOMIC DNA]</scope>
    <source>
        <strain evidence="2">MBHS1</strain>
    </source>
</reference>
<proteinExistence type="predicted"/>